<dbReference type="AlphaFoldDB" id="A0AAD7G099"/>
<protein>
    <submittedName>
        <fullName evidence="2">Uncharacterized protein</fullName>
    </submittedName>
</protein>
<evidence type="ECO:0000313" key="3">
    <source>
        <dbReference type="Proteomes" id="UP001221142"/>
    </source>
</evidence>
<keyword evidence="3" id="KW-1185">Reference proteome</keyword>
<sequence>MKKSWDRAGKEPRREAGCPPFAASSGRGGRRGGGAGVLRGTQHSKAKWGQRPETGVQRAGGEIVRVGGALLGHCFGQVTDLADFGSKDFIPTRVLHEGENEVSGNIAGHQEVSAELGWYYFGIFGFEKYRQGSGLLVCILELASSNYWARRPSHIKPRKRAEFETLPRSTPPPRPNTLSPLPTSHYVIVAKTGTPLSSNRDGLSDESRGNPENGSAGLVDRVISSPRKRAEFERLPGSTPPPYAFPASPPSSSQPSTTRLPRLTPYRLSPTTNLAVIVAKLEEEGRAEGISSDVYCPRSWLKKGTFFHIVSILRCVAGYPLLCVVPSFLLSSFLAFHSFPLYTPSSRPSPGLHWTDDPVPHLIPTAVADKPTTFIKLSVPLAPTSDCRARSHPSCLSRLRGLGCVAELNGSSQSFPTRTDYSKPCRNTTTPTHCAWCLPSVAQPSASGVTGESDVRLPCHAILHSRSRNTTPSDRSTSSPT</sequence>
<feature type="region of interest" description="Disordered" evidence="1">
    <location>
        <begin position="1"/>
        <end position="55"/>
    </location>
</feature>
<gene>
    <name evidence="2" type="ORF">FB45DRAFT_998348</name>
</gene>
<feature type="region of interest" description="Disordered" evidence="1">
    <location>
        <begin position="159"/>
        <end position="265"/>
    </location>
</feature>
<proteinExistence type="predicted"/>
<accession>A0AAD7G099</accession>
<name>A0AAD7G099_9AGAR</name>
<dbReference type="EMBL" id="JARKIF010000002">
    <property type="protein sequence ID" value="KAJ7647075.1"/>
    <property type="molecule type" value="Genomic_DNA"/>
</dbReference>
<feature type="region of interest" description="Disordered" evidence="1">
    <location>
        <begin position="462"/>
        <end position="481"/>
    </location>
</feature>
<comment type="caution">
    <text evidence="2">The sequence shown here is derived from an EMBL/GenBank/DDBJ whole genome shotgun (WGS) entry which is preliminary data.</text>
</comment>
<feature type="compositionally biased region" description="Pro residues" evidence="1">
    <location>
        <begin position="238"/>
        <end position="249"/>
    </location>
</feature>
<evidence type="ECO:0000256" key="1">
    <source>
        <dbReference type="SAM" id="MobiDB-lite"/>
    </source>
</evidence>
<organism evidence="2 3">
    <name type="scientific">Roridomyces roridus</name>
    <dbReference type="NCBI Taxonomy" id="1738132"/>
    <lineage>
        <taxon>Eukaryota</taxon>
        <taxon>Fungi</taxon>
        <taxon>Dikarya</taxon>
        <taxon>Basidiomycota</taxon>
        <taxon>Agaricomycotina</taxon>
        <taxon>Agaricomycetes</taxon>
        <taxon>Agaricomycetidae</taxon>
        <taxon>Agaricales</taxon>
        <taxon>Marasmiineae</taxon>
        <taxon>Mycenaceae</taxon>
        <taxon>Roridomyces</taxon>
    </lineage>
</organism>
<dbReference type="Proteomes" id="UP001221142">
    <property type="component" value="Unassembled WGS sequence"/>
</dbReference>
<feature type="compositionally biased region" description="Basic and acidic residues" evidence="1">
    <location>
        <begin position="1"/>
        <end position="16"/>
    </location>
</feature>
<reference evidence="2" key="1">
    <citation type="submission" date="2023-03" db="EMBL/GenBank/DDBJ databases">
        <title>Massive genome expansion in bonnet fungi (Mycena s.s.) driven by repeated elements and novel gene families across ecological guilds.</title>
        <authorList>
            <consortium name="Lawrence Berkeley National Laboratory"/>
            <person name="Harder C.B."/>
            <person name="Miyauchi S."/>
            <person name="Viragh M."/>
            <person name="Kuo A."/>
            <person name="Thoen E."/>
            <person name="Andreopoulos B."/>
            <person name="Lu D."/>
            <person name="Skrede I."/>
            <person name="Drula E."/>
            <person name="Henrissat B."/>
            <person name="Morin E."/>
            <person name="Kohler A."/>
            <person name="Barry K."/>
            <person name="LaButti K."/>
            <person name="Morin E."/>
            <person name="Salamov A."/>
            <person name="Lipzen A."/>
            <person name="Mereny Z."/>
            <person name="Hegedus B."/>
            <person name="Baldrian P."/>
            <person name="Stursova M."/>
            <person name="Weitz H."/>
            <person name="Taylor A."/>
            <person name="Grigoriev I.V."/>
            <person name="Nagy L.G."/>
            <person name="Martin F."/>
            <person name="Kauserud H."/>
        </authorList>
    </citation>
    <scope>NUCLEOTIDE SEQUENCE</scope>
    <source>
        <strain evidence="2">9284</strain>
    </source>
</reference>
<evidence type="ECO:0000313" key="2">
    <source>
        <dbReference type="EMBL" id="KAJ7647075.1"/>
    </source>
</evidence>
<feature type="compositionally biased region" description="Low complexity" evidence="1">
    <location>
        <begin position="468"/>
        <end position="481"/>
    </location>
</feature>